<dbReference type="InterPro" id="IPR056253">
    <property type="entry name" value="At2g29880-like_C"/>
</dbReference>
<sequence length="1047" mass="122425">MACQAVISTRTSWTPTMERLFIDLMLEQLRRGNRLGHTFNKQAWNDMLITFNATFNTKCDRDILKSHYSMLWKQFNDIKNLLDQNGFSWDDHRKMVIADALVWDSYVKVHPDAQSYRNKPLVNWNDLYLIYAYPQADGRYSRSSHDLDLDDDIPGVNAEFSCNHLNQRGTKSTKSFGACSVTIASDERSRIDWIPSMDLYLIELMLEQIKKGNKINDTFSKRAWENMMTFFNAKFGSQYCKSFLRQRYRKLFKYYTDVRRLLDQKGFSWDGKQKMVVADDIIWEKYVKTHPDACSYRKKSLLDFQDLTTIFGNSGNSGLWGHIRQDNNFEDIIFEVKSGSDGLVTSWTPPMDSYLTDLLLDQALRGNKIGHEFIAQAWTEMVTTFNAKFGYEYHIDELKKHFKHLRKLYNEIKVLFEQSGFAWDDTQEMVTAADCVWDSYIKAYPNAESYRNKCVPSFHKLSIIYGQESNDGRNNDLAHNKALDNEGPAMMTGDNQFHTNSDSSRSDWTPPMDRHLIDLLLEQVHKGSRVDYALNNDVLIDMALSFMERFGVQYEKDLVRIHHKSLRKQYNDMKKLIDQGVFHWDEKRQMVTGYDDAWNAHIKEYPDLKSYRTEPKPYYNDLCLIFGYSTPDGSSHRSGQPISCNGGGEAKLINGNCLSTQWTPLMDRYLIDQMLEQVRQGSMFDQNLNKHAWDDMVAKFSAEFGSHRDKDVLKSHIKNLRQLFNDMKNLLDQNGFTWDEMQQMIIADSNLWDAYIKKHPDARSYRNRILPSFNDLFLVYGNTNNDYKDYYSSNLCDEDAENYALGINIGYEDDQHPQSSDPLRIRWTMPMDCYLIDLMLEQERRGNKIGHTFNNQAWAWMISSFNDKFRLLFDKGVLENRYISLMKKHDSVTNHLNQNGLAWNEYSVQRFSFVDVKMEMGNIDSVFGDLLSPAREFEISSQTRKRKSATKSTSAAYSRKVQRPFEDEMQEAFDERPGFGKTLGNNAENEDHNCIETVVDALQAIPDMDDVLFLEACKLLVDDKIVEMFLAMDVNRRRKWLLKRLHR</sequence>
<dbReference type="PANTHER" id="PTHR46929">
    <property type="entry name" value="EXPRESSED PROTEIN"/>
    <property type="match status" value="1"/>
</dbReference>
<feature type="domain" description="Myb/SANT-like" evidence="1">
    <location>
        <begin position="826"/>
        <end position="906"/>
    </location>
</feature>
<dbReference type="InterPro" id="IPR024752">
    <property type="entry name" value="Myb/SANT-like_dom"/>
</dbReference>
<dbReference type="OrthoDB" id="1848055at2759"/>
<keyword evidence="4" id="KW-1185">Reference proteome</keyword>
<comment type="caution">
    <text evidence="3">The sequence shown here is derived from an EMBL/GenBank/DDBJ whole genome shotgun (WGS) entry which is preliminary data.</text>
</comment>
<name>A0A1Q3B5A2_CEPFO</name>
<gene>
    <name evidence="3" type="ORF">CFOL_v3_06707</name>
</gene>
<dbReference type="AlphaFoldDB" id="A0A1Q3B5A2"/>
<dbReference type="InParanoid" id="A0A1Q3B5A2"/>
<evidence type="ECO:0000259" key="2">
    <source>
        <dbReference type="Pfam" id="PF24769"/>
    </source>
</evidence>
<dbReference type="Pfam" id="PF12776">
    <property type="entry name" value="Myb_DNA-bind_3"/>
    <property type="match status" value="6"/>
</dbReference>
<evidence type="ECO:0000313" key="3">
    <source>
        <dbReference type="EMBL" id="GAV63187.1"/>
    </source>
</evidence>
<feature type="domain" description="Myb/SANT-like" evidence="1">
    <location>
        <begin position="346"/>
        <end position="440"/>
    </location>
</feature>
<feature type="domain" description="At2g29880-like C-terminal" evidence="2">
    <location>
        <begin position="998"/>
        <end position="1041"/>
    </location>
</feature>
<organism evidence="3 4">
    <name type="scientific">Cephalotus follicularis</name>
    <name type="common">Albany pitcher plant</name>
    <dbReference type="NCBI Taxonomy" id="3775"/>
    <lineage>
        <taxon>Eukaryota</taxon>
        <taxon>Viridiplantae</taxon>
        <taxon>Streptophyta</taxon>
        <taxon>Embryophyta</taxon>
        <taxon>Tracheophyta</taxon>
        <taxon>Spermatophyta</taxon>
        <taxon>Magnoliopsida</taxon>
        <taxon>eudicotyledons</taxon>
        <taxon>Gunneridae</taxon>
        <taxon>Pentapetalae</taxon>
        <taxon>rosids</taxon>
        <taxon>fabids</taxon>
        <taxon>Oxalidales</taxon>
        <taxon>Cephalotaceae</taxon>
        <taxon>Cephalotus</taxon>
    </lineage>
</organism>
<dbReference type="EMBL" id="BDDD01000298">
    <property type="protein sequence ID" value="GAV63187.1"/>
    <property type="molecule type" value="Genomic_DNA"/>
</dbReference>
<evidence type="ECO:0000259" key="1">
    <source>
        <dbReference type="Pfam" id="PF12776"/>
    </source>
</evidence>
<dbReference type="Proteomes" id="UP000187406">
    <property type="component" value="Unassembled WGS sequence"/>
</dbReference>
<feature type="domain" description="Myb/SANT-like" evidence="1">
    <location>
        <begin position="12"/>
        <end position="106"/>
    </location>
</feature>
<proteinExistence type="predicted"/>
<reference evidence="4" key="1">
    <citation type="submission" date="2016-04" db="EMBL/GenBank/DDBJ databases">
        <title>Cephalotus genome sequencing.</title>
        <authorList>
            <person name="Fukushima K."/>
            <person name="Hasebe M."/>
            <person name="Fang X."/>
        </authorList>
    </citation>
    <scope>NUCLEOTIDE SEQUENCE [LARGE SCALE GENOMIC DNA]</scope>
    <source>
        <strain evidence="4">cv. St1</strain>
    </source>
</reference>
<dbReference type="STRING" id="3775.A0A1Q3B5A2"/>
<dbReference type="Pfam" id="PF24769">
    <property type="entry name" value="At2g29880_C"/>
    <property type="match status" value="1"/>
</dbReference>
<feature type="domain" description="Myb/SANT-like" evidence="1">
    <location>
        <begin position="661"/>
        <end position="755"/>
    </location>
</feature>
<feature type="domain" description="Myb/SANT-like" evidence="1">
    <location>
        <begin position="508"/>
        <end position="601"/>
    </location>
</feature>
<protein>
    <submittedName>
        <fullName evidence="3">Myb_DNA-bind_3 domain-containing protein</fullName>
    </submittedName>
</protein>
<evidence type="ECO:0000313" key="4">
    <source>
        <dbReference type="Proteomes" id="UP000187406"/>
    </source>
</evidence>
<feature type="domain" description="Myb/SANT-like" evidence="1">
    <location>
        <begin position="193"/>
        <end position="286"/>
    </location>
</feature>
<accession>A0A1Q3B5A2</accession>
<dbReference type="PANTHER" id="PTHR46929:SF8">
    <property type="entry name" value="MYB_SANT-LIKE DOMAIN-CONTAINING PROTEIN"/>
    <property type="match status" value="1"/>
</dbReference>